<protein>
    <submittedName>
        <fullName evidence="2">Uncharacterized protein</fullName>
    </submittedName>
</protein>
<dbReference type="AlphaFoldDB" id="A0A9Q4DL44"/>
<feature type="compositionally biased region" description="Acidic residues" evidence="1">
    <location>
        <begin position="55"/>
        <end position="68"/>
    </location>
</feature>
<accession>A0A9Q4DL44</accession>
<proteinExistence type="predicted"/>
<dbReference type="EMBL" id="JALANJ010000003">
    <property type="protein sequence ID" value="MCY8119605.1"/>
    <property type="molecule type" value="Genomic_DNA"/>
</dbReference>
<evidence type="ECO:0000313" key="2">
    <source>
        <dbReference type="EMBL" id="MCY8119605.1"/>
    </source>
</evidence>
<sequence>MATKTEMIEELYKAGVDTKTNLKKLETEALEEMVQELEASTEVGDETTETNEVSEIIEDAPTSEESEESNNKVVTETVHQLGIFTEFIYHAKNENVSLKVENLGNGDVYVNAGKVQVGDKDQRLLKGEGKVFKDVAVVNLMAASQPEVKISELE</sequence>
<name>A0A9Q4DL44_BACSC</name>
<comment type="caution">
    <text evidence="2">The sequence shown here is derived from an EMBL/GenBank/DDBJ whole genome shotgun (WGS) entry which is preliminary data.</text>
</comment>
<evidence type="ECO:0000313" key="3">
    <source>
        <dbReference type="Proteomes" id="UP001070352"/>
    </source>
</evidence>
<feature type="region of interest" description="Disordered" evidence="1">
    <location>
        <begin position="37"/>
        <end position="72"/>
    </location>
</feature>
<reference evidence="2" key="1">
    <citation type="submission" date="2022-02" db="EMBL/GenBank/DDBJ databases">
        <title>Crop Bioprotection Bacillus Genome Sequencing.</title>
        <authorList>
            <person name="Dunlap C."/>
        </authorList>
    </citation>
    <scope>NUCLEOTIDE SEQUENCE</scope>
    <source>
        <strain evidence="2">M18B4</strain>
    </source>
</reference>
<gene>
    <name evidence="2" type="ORF">MOC45_03125</name>
</gene>
<dbReference type="Proteomes" id="UP001070352">
    <property type="component" value="Unassembled WGS sequence"/>
</dbReference>
<organism evidence="2 3">
    <name type="scientific">Bacillus spizizenii</name>
    <name type="common">Bacillus subtilis subsp. spizizenii</name>
    <dbReference type="NCBI Taxonomy" id="96241"/>
    <lineage>
        <taxon>Bacteria</taxon>
        <taxon>Bacillati</taxon>
        <taxon>Bacillota</taxon>
        <taxon>Bacilli</taxon>
        <taxon>Bacillales</taxon>
        <taxon>Bacillaceae</taxon>
        <taxon>Bacillus</taxon>
    </lineage>
</organism>
<evidence type="ECO:0000256" key="1">
    <source>
        <dbReference type="SAM" id="MobiDB-lite"/>
    </source>
</evidence>